<dbReference type="Proteomes" id="UP000807716">
    <property type="component" value="Unassembled WGS sequence"/>
</dbReference>
<name>A0A9P6PQX2_9FUNG</name>
<evidence type="ECO:0000256" key="1">
    <source>
        <dbReference type="ARBA" id="ARBA00004123"/>
    </source>
</evidence>
<dbReference type="InterPro" id="IPR032324">
    <property type="entry name" value="Clp1_N"/>
</dbReference>
<evidence type="ECO:0000313" key="14">
    <source>
        <dbReference type="Proteomes" id="UP000807716"/>
    </source>
</evidence>
<dbReference type="OrthoDB" id="258143at2759"/>
<dbReference type="InterPro" id="IPR010655">
    <property type="entry name" value="Clp1_C"/>
</dbReference>
<comment type="function">
    <text evidence="8">Required for endonucleolytic cleavage during polyadenylation-dependent pre-mRNA 3'-end formation.</text>
</comment>
<evidence type="ECO:0000313" key="13">
    <source>
        <dbReference type="EMBL" id="KAG0252138.1"/>
    </source>
</evidence>
<comment type="subcellular location">
    <subcellularLocation>
        <location evidence="1 8">Nucleus</location>
    </subcellularLocation>
</comment>
<dbReference type="SUPFAM" id="SSF52540">
    <property type="entry name" value="P-loop containing nucleoside triphosphate hydrolases"/>
    <property type="match status" value="1"/>
</dbReference>
<dbReference type="InterPro" id="IPR045116">
    <property type="entry name" value="Clp1/Grc3"/>
</dbReference>
<feature type="domain" description="Clp1 C-terminal" evidence="10">
    <location>
        <begin position="342"/>
        <end position="462"/>
    </location>
</feature>
<keyword evidence="6 8" id="KW-0067">ATP-binding</keyword>
<sequence length="463" mass="51420">MMNNMAQHSKEWVIEAESELRLEIDFNTKVRVRLLSGTGEIFGAELGTGVDYEFSGRKIAIFTWHGCKLLVQGTCSVEYLAEETPMVSYLNTHYALEQRRVKATRENGHGPRVMIVGPTDVGKTSLCRMLLSWALRQDRQPIYVDLDCSEGSITMPGCLTATPLTEQIDIEEGFGSSATSAPTAGSAIMPLAYYFGYPNPKENLKLYEMLVSRLAKSVSRRLDEDEAARRSGIVIDTTGLIDHTAGYDIIAHCIKSFRVDVIIVLGHERLYSDMVRLHGKPGGGAGQQQQQQQQHQQGAARPIAVMKLSKSGGVVERDAAFRRQTQNQKIREYFYGTTKSELAPFSTMVHFHDVEILRVGEGSLAPTSALPIGEDRKVSETHVVQVDASGDLLLHSVLAVSNANQTKLETDKDEREVLESSLAGFVYVSEVNEARKRMTVLAPCPGRIPKRIWWMGSLKWAED</sequence>
<keyword evidence="14" id="KW-1185">Reference proteome</keyword>
<dbReference type="PANTHER" id="PTHR12755">
    <property type="entry name" value="CLEAVAGE/POLYADENYLATION FACTOR IA SUBUNIT CLP1P"/>
    <property type="match status" value="1"/>
</dbReference>
<dbReference type="Gene3D" id="3.40.50.300">
    <property type="entry name" value="P-loop containing nucleotide triphosphate hydrolases"/>
    <property type="match status" value="1"/>
</dbReference>
<dbReference type="Gene3D" id="2.60.120.1030">
    <property type="entry name" value="Clp1, DNA binding domain"/>
    <property type="match status" value="1"/>
</dbReference>
<comment type="subunit">
    <text evidence="8">Component of a pre-mRNA cleavage factor complex. Interacts directly with PCF11.</text>
</comment>
<evidence type="ECO:0000256" key="3">
    <source>
        <dbReference type="ARBA" id="ARBA00019824"/>
    </source>
</evidence>
<evidence type="ECO:0000256" key="4">
    <source>
        <dbReference type="ARBA" id="ARBA00022664"/>
    </source>
</evidence>
<comment type="similarity">
    <text evidence="8">Belongs to the Clp1 family. Clp1 subfamily.</text>
</comment>
<evidence type="ECO:0000256" key="5">
    <source>
        <dbReference type="ARBA" id="ARBA00022741"/>
    </source>
</evidence>
<dbReference type="Gene3D" id="2.40.30.330">
    <property type="entry name" value="Pre-mRNA cleavage complex subunit Clp1, C-terminal domain"/>
    <property type="match status" value="1"/>
</dbReference>
<feature type="compositionally biased region" description="Low complexity" evidence="9">
    <location>
        <begin position="287"/>
        <end position="299"/>
    </location>
</feature>
<feature type="binding site" evidence="8">
    <location>
        <position position="19"/>
    </location>
    <ligand>
        <name>ATP</name>
        <dbReference type="ChEBI" id="CHEBI:30616"/>
    </ligand>
</feature>
<dbReference type="InterPro" id="IPR027417">
    <property type="entry name" value="P-loop_NTPase"/>
</dbReference>
<dbReference type="InterPro" id="IPR038239">
    <property type="entry name" value="Clp1_N_sf"/>
</dbReference>
<evidence type="ECO:0000256" key="9">
    <source>
        <dbReference type="SAM" id="MobiDB-lite"/>
    </source>
</evidence>
<feature type="region of interest" description="Disordered" evidence="9">
    <location>
        <begin position="278"/>
        <end position="299"/>
    </location>
</feature>
<feature type="domain" description="Clp1 P-loop" evidence="12">
    <location>
        <begin position="289"/>
        <end position="336"/>
    </location>
</feature>
<dbReference type="PANTHER" id="PTHR12755:SF6">
    <property type="entry name" value="POLYRIBONUCLEOTIDE 5'-HYDROXYL-KINASE CLP1"/>
    <property type="match status" value="1"/>
</dbReference>
<gene>
    <name evidence="8 13" type="primary">CLP1</name>
    <name evidence="13" type="ORF">DFQ27_008248</name>
</gene>
<dbReference type="GO" id="GO:0006388">
    <property type="term" value="P:tRNA splicing, via endonucleolytic cleavage and ligation"/>
    <property type="evidence" value="ECO:0007669"/>
    <property type="project" value="TreeGrafter"/>
</dbReference>
<dbReference type="HAMAP" id="MF_03035">
    <property type="entry name" value="Clp1"/>
    <property type="match status" value="1"/>
</dbReference>
<evidence type="ECO:0000259" key="10">
    <source>
        <dbReference type="Pfam" id="PF06807"/>
    </source>
</evidence>
<dbReference type="Pfam" id="PF16575">
    <property type="entry name" value="CLP1_P"/>
    <property type="match status" value="2"/>
</dbReference>
<comment type="caution">
    <text evidence="13">The sequence shown here is derived from an EMBL/GenBank/DDBJ whole genome shotgun (WGS) entry which is preliminary data.</text>
</comment>
<evidence type="ECO:0000256" key="8">
    <source>
        <dbReference type="HAMAP-Rule" id="MF_03035"/>
    </source>
</evidence>
<feature type="domain" description="Clp1 N-terminal" evidence="11">
    <location>
        <begin position="14"/>
        <end position="103"/>
    </location>
</feature>
<keyword evidence="7 8" id="KW-0539">Nucleus</keyword>
<organism evidence="13 14">
    <name type="scientific">Actinomortierella ambigua</name>
    <dbReference type="NCBI Taxonomy" id="1343610"/>
    <lineage>
        <taxon>Eukaryota</taxon>
        <taxon>Fungi</taxon>
        <taxon>Fungi incertae sedis</taxon>
        <taxon>Mucoromycota</taxon>
        <taxon>Mortierellomycotina</taxon>
        <taxon>Mortierellomycetes</taxon>
        <taxon>Mortierellales</taxon>
        <taxon>Mortierellaceae</taxon>
        <taxon>Actinomortierella</taxon>
    </lineage>
</organism>
<dbReference type="AlphaFoldDB" id="A0A9P6PQX2"/>
<proteinExistence type="inferred from homology"/>
<dbReference type="InterPro" id="IPR032319">
    <property type="entry name" value="CLP1_P"/>
</dbReference>
<dbReference type="InterPro" id="IPR038238">
    <property type="entry name" value="Clp1_C_sf"/>
</dbReference>
<dbReference type="GO" id="GO:0005849">
    <property type="term" value="C:mRNA cleavage factor complex"/>
    <property type="evidence" value="ECO:0007669"/>
    <property type="project" value="UniProtKB-UniRule"/>
</dbReference>
<evidence type="ECO:0000259" key="12">
    <source>
        <dbReference type="Pfam" id="PF16575"/>
    </source>
</evidence>
<feature type="binding site" evidence="8">
    <location>
        <begin position="120"/>
        <end position="125"/>
    </location>
    <ligand>
        <name>ATP</name>
        <dbReference type="ChEBI" id="CHEBI:30616"/>
    </ligand>
</feature>
<evidence type="ECO:0000259" key="11">
    <source>
        <dbReference type="Pfam" id="PF16573"/>
    </source>
</evidence>
<reference evidence="13" key="1">
    <citation type="journal article" date="2020" name="Fungal Divers.">
        <title>Resolving the Mortierellaceae phylogeny through synthesis of multi-gene phylogenetics and phylogenomics.</title>
        <authorList>
            <person name="Vandepol N."/>
            <person name="Liber J."/>
            <person name="Desiro A."/>
            <person name="Na H."/>
            <person name="Kennedy M."/>
            <person name="Barry K."/>
            <person name="Grigoriev I.V."/>
            <person name="Miller A.N."/>
            <person name="O'Donnell K."/>
            <person name="Stajich J.E."/>
            <person name="Bonito G."/>
        </authorList>
    </citation>
    <scope>NUCLEOTIDE SEQUENCE</scope>
    <source>
        <strain evidence="13">BC1065</strain>
    </source>
</reference>
<keyword evidence="5 8" id="KW-0547">Nucleotide-binding</keyword>
<dbReference type="FunFam" id="2.40.30.330:FF:000002">
    <property type="entry name" value="Protein CLP1 homolog"/>
    <property type="match status" value="1"/>
</dbReference>
<feature type="binding site" evidence="8">
    <location>
        <position position="58"/>
    </location>
    <ligand>
        <name>ATP</name>
        <dbReference type="ChEBI" id="CHEBI:30616"/>
    </ligand>
</feature>
<dbReference type="Pfam" id="PF06807">
    <property type="entry name" value="Clp1"/>
    <property type="match status" value="1"/>
</dbReference>
<dbReference type="GO" id="GO:0051731">
    <property type="term" value="F:polynucleotide 5'-hydroxyl-kinase activity"/>
    <property type="evidence" value="ECO:0007669"/>
    <property type="project" value="InterPro"/>
</dbReference>
<dbReference type="FunFam" id="2.60.120.1030:FF:000001">
    <property type="entry name" value="Protein CLP1 homolog 5"/>
    <property type="match status" value="1"/>
</dbReference>
<dbReference type="GO" id="GO:0031124">
    <property type="term" value="P:mRNA 3'-end processing"/>
    <property type="evidence" value="ECO:0007669"/>
    <property type="project" value="UniProtKB-UniRule"/>
</dbReference>
<keyword evidence="4 8" id="KW-0507">mRNA processing</keyword>
<dbReference type="Pfam" id="PF16573">
    <property type="entry name" value="CLP1_N"/>
    <property type="match status" value="1"/>
</dbReference>
<dbReference type="GO" id="GO:0005524">
    <property type="term" value="F:ATP binding"/>
    <property type="evidence" value="ECO:0007669"/>
    <property type="project" value="UniProtKB-UniRule"/>
</dbReference>
<protein>
    <recommendedName>
        <fullName evidence="3">Polynucleotide 5'-hydroxyl-kinase GRC3</fullName>
    </recommendedName>
    <alternativeName>
        <fullName evidence="2">Polynucleotide 5'-hydroxyl-kinase grc3</fullName>
    </alternativeName>
</protein>
<accession>A0A9P6PQX2</accession>
<evidence type="ECO:0000256" key="2">
    <source>
        <dbReference type="ARBA" id="ARBA00018706"/>
    </source>
</evidence>
<dbReference type="InterPro" id="IPR028606">
    <property type="entry name" value="Clp1"/>
</dbReference>
<feature type="domain" description="Clp1 P-loop" evidence="12">
    <location>
        <begin position="117"/>
        <end position="276"/>
    </location>
</feature>
<evidence type="ECO:0000256" key="6">
    <source>
        <dbReference type="ARBA" id="ARBA00022840"/>
    </source>
</evidence>
<evidence type="ECO:0000256" key="7">
    <source>
        <dbReference type="ARBA" id="ARBA00023242"/>
    </source>
</evidence>
<dbReference type="EMBL" id="JAAAJB010000687">
    <property type="protein sequence ID" value="KAG0252138.1"/>
    <property type="molecule type" value="Genomic_DNA"/>
</dbReference>